<evidence type="ECO:0000256" key="3">
    <source>
        <dbReference type="ARBA" id="ARBA00012590"/>
    </source>
</evidence>
<keyword evidence="9" id="KW-0326">Glycosidase</keyword>
<feature type="compositionally biased region" description="Gly residues" evidence="11">
    <location>
        <begin position="301"/>
        <end position="312"/>
    </location>
</feature>
<dbReference type="Gene3D" id="2.60.120.260">
    <property type="entry name" value="Galactose-binding domain-like"/>
    <property type="match status" value="3"/>
</dbReference>
<evidence type="ECO:0000256" key="2">
    <source>
        <dbReference type="ARBA" id="ARBA00007495"/>
    </source>
</evidence>
<accession>A0A839EGI5</accession>
<dbReference type="AlphaFoldDB" id="A0A839EGI5"/>
<feature type="chain" id="PRO_5032669938" description="endo-1,4-beta-xylanase" evidence="12">
    <location>
        <begin position="32"/>
        <end position="613"/>
    </location>
</feature>
<dbReference type="EC" id="3.2.1.8" evidence="3"/>
<dbReference type="PROSITE" id="PS51760">
    <property type="entry name" value="GH10_2"/>
    <property type="match status" value="1"/>
</dbReference>
<keyword evidence="6" id="KW-0677">Repeat</keyword>
<sequence>MRRLRLTETFATWGAVAALLLAPLTATSAAAADTVVASDDLSSPLCAAWQQSGGPMLEILDVEGDPALQVRDRANDFDGIETAPGTLVAGETYTVSARIRLAADVTGTREARFVHDFGATADPRYGHVGDSNRTISASEWTTITGTVVVPEVATAPRIYIGTANSDPAAAYAYLVDDLVITSPQPAPPTETILGDDDFSTPLGDAWQQSGGPTLSIVDVEGDPALQVADRVQNFTQGGASQFVWVPGSTTAVSADAWTTVTGTFTLPAGATAPKIYLGTGALDGAYTYLVDDLLLTTTASGGGGGGGDGGGETPSDPGTPGAVVLETSFEEGLDGWVLRRSSRLDVAPTVSVTTDQARTGIQSAVVENRGNQGDGIGFPVVGTLLPGITYDLSAWVRLAVGQPVGDIWVTLQADSPFLTQAQVTGLSNGEWREISASITMPAGELETGLLYFETAYDGGATGNTSTFYLDDVSITQAEQLVVQDLTPIQDTVPFPMGVAIEPREMSGAQAELVTRHFTQLSSENFMKPEAFYDAAREFTPNAGGDLLMDFAAANDLRVWGHMPVWHAQSPAWFFQNAEGTPLSTSEADKEILRDRMRQHILDVAGYYAGTHGL</sequence>
<keyword evidence="8" id="KW-0119">Carbohydrate metabolism</keyword>
<dbReference type="GO" id="GO:0045493">
    <property type="term" value="P:xylan catabolic process"/>
    <property type="evidence" value="ECO:0007669"/>
    <property type="project" value="UniProtKB-KW"/>
</dbReference>
<dbReference type="Pfam" id="PF02018">
    <property type="entry name" value="CBM_4_9"/>
    <property type="match status" value="2"/>
</dbReference>
<dbReference type="InterPro" id="IPR001000">
    <property type="entry name" value="GH10_dom"/>
</dbReference>
<protein>
    <recommendedName>
        <fullName evidence="3">endo-1,4-beta-xylanase</fullName>
        <ecNumber evidence="3">3.2.1.8</ecNumber>
    </recommendedName>
</protein>
<gene>
    <name evidence="14" type="ORF">FHX53_002298</name>
</gene>
<dbReference type="InterPro" id="IPR008979">
    <property type="entry name" value="Galactose-bd-like_sf"/>
</dbReference>
<dbReference type="SUPFAM" id="SSF49785">
    <property type="entry name" value="Galactose-binding domain-like"/>
    <property type="match status" value="3"/>
</dbReference>
<evidence type="ECO:0000259" key="13">
    <source>
        <dbReference type="PROSITE" id="PS51760"/>
    </source>
</evidence>
<dbReference type="Proteomes" id="UP000585905">
    <property type="component" value="Unassembled WGS sequence"/>
</dbReference>
<comment type="similarity">
    <text evidence="2">Belongs to the glycosyl hydrolase 10 (cellulase F) family.</text>
</comment>
<comment type="catalytic activity">
    <reaction evidence="1">
        <text>Endohydrolysis of (1-&gt;4)-beta-D-xylosidic linkages in xylans.</text>
        <dbReference type="EC" id="3.2.1.8"/>
    </reaction>
</comment>
<evidence type="ECO:0000256" key="1">
    <source>
        <dbReference type="ARBA" id="ARBA00000681"/>
    </source>
</evidence>
<dbReference type="InterPro" id="IPR003305">
    <property type="entry name" value="CenC_carb-bd"/>
</dbReference>
<evidence type="ECO:0000256" key="5">
    <source>
        <dbReference type="ARBA" id="ARBA00022729"/>
    </source>
</evidence>
<feature type="domain" description="GH10" evidence="13">
    <location>
        <begin position="482"/>
        <end position="613"/>
    </location>
</feature>
<keyword evidence="10" id="KW-0624">Polysaccharide degradation</keyword>
<reference evidence="14 15" key="1">
    <citation type="submission" date="2020-07" db="EMBL/GenBank/DDBJ databases">
        <title>Sequencing the genomes of 1000 actinobacteria strains.</title>
        <authorList>
            <person name="Klenk H.-P."/>
        </authorList>
    </citation>
    <scope>NUCLEOTIDE SEQUENCE [LARGE SCALE GENOMIC DNA]</scope>
    <source>
        <strain evidence="14 15">DSM 19663</strain>
    </source>
</reference>
<dbReference type="EMBL" id="JACGWX010000006">
    <property type="protein sequence ID" value="MBA8848688.1"/>
    <property type="molecule type" value="Genomic_DNA"/>
</dbReference>
<evidence type="ECO:0000256" key="4">
    <source>
        <dbReference type="ARBA" id="ARBA00022651"/>
    </source>
</evidence>
<comment type="caution">
    <text evidence="14">The sequence shown here is derived from an EMBL/GenBank/DDBJ whole genome shotgun (WGS) entry which is preliminary data.</text>
</comment>
<evidence type="ECO:0000256" key="12">
    <source>
        <dbReference type="SAM" id="SignalP"/>
    </source>
</evidence>
<evidence type="ECO:0000313" key="14">
    <source>
        <dbReference type="EMBL" id="MBA8848688.1"/>
    </source>
</evidence>
<keyword evidence="5 12" id="KW-0732">Signal</keyword>
<evidence type="ECO:0000256" key="10">
    <source>
        <dbReference type="ARBA" id="ARBA00023326"/>
    </source>
</evidence>
<keyword evidence="15" id="KW-1185">Reference proteome</keyword>
<feature type="region of interest" description="Disordered" evidence="11">
    <location>
        <begin position="301"/>
        <end position="321"/>
    </location>
</feature>
<keyword evidence="7" id="KW-0378">Hydrolase</keyword>
<dbReference type="SUPFAM" id="SSF51445">
    <property type="entry name" value="(Trans)glycosidases"/>
    <property type="match status" value="1"/>
</dbReference>
<evidence type="ECO:0000256" key="11">
    <source>
        <dbReference type="SAM" id="MobiDB-lite"/>
    </source>
</evidence>
<dbReference type="InterPro" id="IPR017853">
    <property type="entry name" value="GH"/>
</dbReference>
<evidence type="ECO:0000256" key="6">
    <source>
        <dbReference type="ARBA" id="ARBA00022737"/>
    </source>
</evidence>
<evidence type="ECO:0000256" key="8">
    <source>
        <dbReference type="ARBA" id="ARBA00023277"/>
    </source>
</evidence>
<dbReference type="Pfam" id="PF00331">
    <property type="entry name" value="Glyco_hydro_10"/>
    <property type="match status" value="1"/>
</dbReference>
<organism evidence="14 15">
    <name type="scientific">Microcella alkalica</name>
    <dbReference type="NCBI Taxonomy" id="355930"/>
    <lineage>
        <taxon>Bacteria</taxon>
        <taxon>Bacillati</taxon>
        <taxon>Actinomycetota</taxon>
        <taxon>Actinomycetes</taxon>
        <taxon>Micrococcales</taxon>
        <taxon>Microbacteriaceae</taxon>
        <taxon>Microcella</taxon>
    </lineage>
</organism>
<dbReference type="Gene3D" id="3.20.20.80">
    <property type="entry name" value="Glycosidases"/>
    <property type="match status" value="1"/>
</dbReference>
<dbReference type="PANTHER" id="PTHR31490">
    <property type="entry name" value="GLYCOSYL HYDROLASE"/>
    <property type="match status" value="1"/>
</dbReference>
<feature type="signal peptide" evidence="12">
    <location>
        <begin position="1"/>
        <end position="31"/>
    </location>
</feature>
<evidence type="ECO:0000256" key="9">
    <source>
        <dbReference type="ARBA" id="ARBA00023295"/>
    </source>
</evidence>
<evidence type="ECO:0000313" key="15">
    <source>
        <dbReference type="Proteomes" id="UP000585905"/>
    </source>
</evidence>
<dbReference type="InterPro" id="IPR044846">
    <property type="entry name" value="GH10"/>
</dbReference>
<dbReference type="GO" id="GO:0031176">
    <property type="term" value="F:endo-1,4-beta-xylanase activity"/>
    <property type="evidence" value="ECO:0007669"/>
    <property type="project" value="UniProtKB-EC"/>
</dbReference>
<proteinExistence type="inferred from homology"/>
<name>A0A839EGI5_9MICO</name>
<dbReference type="PANTHER" id="PTHR31490:SF88">
    <property type="entry name" value="BETA-XYLANASE"/>
    <property type="match status" value="1"/>
</dbReference>
<evidence type="ECO:0000256" key="7">
    <source>
        <dbReference type="ARBA" id="ARBA00022801"/>
    </source>
</evidence>
<keyword evidence="4" id="KW-0858">Xylan degradation</keyword>